<keyword evidence="1" id="KW-0812">Transmembrane</keyword>
<protein>
    <submittedName>
        <fullName evidence="2">Uncharacterized protein</fullName>
    </submittedName>
</protein>
<feature type="transmembrane region" description="Helical" evidence="1">
    <location>
        <begin position="81"/>
        <end position="100"/>
    </location>
</feature>
<name>A0A917DIS3_9SPHN</name>
<keyword evidence="1" id="KW-0472">Membrane</keyword>
<accession>A0A917DIS3</accession>
<dbReference type="Proteomes" id="UP000598997">
    <property type="component" value="Unassembled WGS sequence"/>
</dbReference>
<proteinExistence type="predicted"/>
<sequence length="589" mass="63792">MIGERRRHGFEKAMIARITLIWAIVSALLLATQFRNIAAVIYPDGDDILRLLQVRDWLNGQTWFDVTQYRVDPPEGTPMHWTRLVDVPLAAIIVLLTPVIGNSGAEIAASVIVPLATLWLVLMLIGRISFKIFDEEATGLACLVAAMSTSLLNQLRPMRIDHHGWQVVCALVAVNALMARNARQGGWIAGFAMAAWLAISLEAIPMVAAIMAVGLWRWMRCWHERTWLVSMLQSIFVSSLVIYLATKGLPMGASVCDAMAPAPLAAMGILAIGATGLDRATHRPFSFALMAFGALGVAAVAVEFTLAPQCTGGTFAELDPLTRSLWLGNIAEGRPIWEGSISLALLKVIPPLIALVTMWNLIRRHNDWLGRWHQEYAFLLIVALVVGCLVARTSVYSAALAAVPLGWQLKVWLRSIRTLKEPGKQAAAAAGIITALAPAVPISLLMAAAPTQASTITSAPVVAVADCDIRAALPALGATPARIFAPIDLGPRILLDSPHSVLATAHHRADVAIADTMRAFMDSPDEARAMLDRRGYDYMMLCTGMNEVNAYATIKPDGFAADLQKGEIPDWLEPVENESQNVLVLKIRG</sequence>
<feature type="transmembrane region" description="Helical" evidence="1">
    <location>
        <begin position="336"/>
        <end position="356"/>
    </location>
</feature>
<feature type="transmembrane region" description="Helical" evidence="1">
    <location>
        <begin position="258"/>
        <end position="277"/>
    </location>
</feature>
<keyword evidence="1" id="KW-1133">Transmembrane helix</keyword>
<organism evidence="2 3">
    <name type="scientific">Croceicoccus pelagius</name>
    <dbReference type="NCBI Taxonomy" id="1703341"/>
    <lineage>
        <taxon>Bacteria</taxon>
        <taxon>Pseudomonadati</taxon>
        <taxon>Pseudomonadota</taxon>
        <taxon>Alphaproteobacteria</taxon>
        <taxon>Sphingomonadales</taxon>
        <taxon>Erythrobacteraceae</taxon>
        <taxon>Croceicoccus</taxon>
    </lineage>
</organism>
<feature type="transmembrane region" description="Helical" evidence="1">
    <location>
        <begin position="20"/>
        <end position="42"/>
    </location>
</feature>
<feature type="transmembrane region" description="Helical" evidence="1">
    <location>
        <begin position="227"/>
        <end position="246"/>
    </location>
</feature>
<reference evidence="2 3" key="1">
    <citation type="journal article" date="2014" name="Int. J. Syst. Evol. Microbiol.">
        <title>Complete genome sequence of Corynebacterium casei LMG S-19264T (=DSM 44701T), isolated from a smear-ripened cheese.</title>
        <authorList>
            <consortium name="US DOE Joint Genome Institute (JGI-PGF)"/>
            <person name="Walter F."/>
            <person name="Albersmeier A."/>
            <person name="Kalinowski J."/>
            <person name="Ruckert C."/>
        </authorList>
    </citation>
    <scope>NUCLEOTIDE SEQUENCE [LARGE SCALE GENOMIC DNA]</scope>
    <source>
        <strain evidence="2 3">CGMCC 1.15358</strain>
    </source>
</reference>
<dbReference type="AlphaFoldDB" id="A0A917DIS3"/>
<evidence type="ECO:0000256" key="1">
    <source>
        <dbReference type="SAM" id="Phobius"/>
    </source>
</evidence>
<feature type="transmembrane region" description="Helical" evidence="1">
    <location>
        <begin position="107"/>
        <end position="125"/>
    </location>
</feature>
<evidence type="ECO:0000313" key="3">
    <source>
        <dbReference type="Proteomes" id="UP000598997"/>
    </source>
</evidence>
<keyword evidence="3" id="KW-1185">Reference proteome</keyword>
<feature type="transmembrane region" description="Helical" evidence="1">
    <location>
        <begin position="427"/>
        <end position="448"/>
    </location>
</feature>
<evidence type="ECO:0000313" key="2">
    <source>
        <dbReference type="EMBL" id="GGD41094.1"/>
    </source>
</evidence>
<feature type="transmembrane region" description="Helical" evidence="1">
    <location>
        <begin position="188"/>
        <end position="215"/>
    </location>
</feature>
<feature type="transmembrane region" description="Helical" evidence="1">
    <location>
        <begin position="289"/>
        <end position="316"/>
    </location>
</feature>
<dbReference type="EMBL" id="BMIO01000004">
    <property type="protein sequence ID" value="GGD41094.1"/>
    <property type="molecule type" value="Genomic_DNA"/>
</dbReference>
<feature type="transmembrane region" description="Helical" evidence="1">
    <location>
        <begin position="377"/>
        <end position="407"/>
    </location>
</feature>
<gene>
    <name evidence="2" type="ORF">GCM10010989_14030</name>
</gene>
<dbReference type="RefSeq" id="WP_066766716.1">
    <property type="nucleotide sequence ID" value="NZ_BMIO01000004.1"/>
</dbReference>
<comment type="caution">
    <text evidence="2">The sequence shown here is derived from an EMBL/GenBank/DDBJ whole genome shotgun (WGS) entry which is preliminary data.</text>
</comment>
<dbReference type="OrthoDB" id="1082056at2"/>